<dbReference type="Pfam" id="PF26410">
    <property type="entry name" value="GH5_mannosidase"/>
    <property type="match status" value="1"/>
</dbReference>
<evidence type="ECO:0000256" key="7">
    <source>
        <dbReference type="ARBA" id="ARBA00023295"/>
    </source>
</evidence>
<comment type="catalytic activity">
    <reaction evidence="1">
        <text>Random hydrolysis of (1-&gt;4)-beta-D-mannosidic linkages in mannans, galactomannans and glucomannans.</text>
        <dbReference type="EC" id="3.2.1.78"/>
    </reaction>
</comment>
<evidence type="ECO:0000313" key="10">
    <source>
        <dbReference type="EMBL" id="KAK9270832.1"/>
    </source>
</evidence>
<gene>
    <name evidence="10" type="ORF">L1049_026418</name>
</gene>
<dbReference type="FunFam" id="3.20.20.80:FF:000012">
    <property type="entry name" value="Mannan endo-1,4-beta-mannosidase 6"/>
    <property type="match status" value="1"/>
</dbReference>
<dbReference type="Gene3D" id="3.20.20.80">
    <property type="entry name" value="Glycosidases"/>
    <property type="match status" value="1"/>
</dbReference>
<dbReference type="InterPro" id="IPR045053">
    <property type="entry name" value="MAN-like"/>
</dbReference>
<evidence type="ECO:0000256" key="6">
    <source>
        <dbReference type="ARBA" id="ARBA00022801"/>
    </source>
</evidence>
<keyword evidence="5" id="KW-0964">Secreted</keyword>
<dbReference type="PANTHER" id="PTHR31451">
    <property type="match status" value="1"/>
</dbReference>
<dbReference type="EMBL" id="JBBPBK010000014">
    <property type="protein sequence ID" value="KAK9270832.1"/>
    <property type="molecule type" value="Genomic_DNA"/>
</dbReference>
<keyword evidence="11" id="KW-1185">Reference proteome</keyword>
<evidence type="ECO:0000259" key="9">
    <source>
        <dbReference type="Pfam" id="PF26410"/>
    </source>
</evidence>
<dbReference type="GO" id="GO:0005576">
    <property type="term" value="C:extracellular region"/>
    <property type="evidence" value="ECO:0007669"/>
    <property type="project" value="UniProtKB-SubCell"/>
</dbReference>
<dbReference type="InterPro" id="IPR017853">
    <property type="entry name" value="GH"/>
</dbReference>
<dbReference type="AlphaFoldDB" id="A0AAP0NEU6"/>
<evidence type="ECO:0000256" key="1">
    <source>
        <dbReference type="ARBA" id="ARBA00001678"/>
    </source>
</evidence>
<feature type="domain" description="Glycoside hydrolase family 5" evidence="9">
    <location>
        <begin position="33"/>
        <end position="366"/>
    </location>
</feature>
<dbReference type="GO" id="GO:0000272">
    <property type="term" value="P:polysaccharide catabolic process"/>
    <property type="evidence" value="ECO:0007669"/>
    <property type="project" value="InterPro"/>
</dbReference>
<dbReference type="GO" id="GO:0016985">
    <property type="term" value="F:mannan endo-1,4-beta-mannosidase activity"/>
    <property type="evidence" value="ECO:0007669"/>
    <property type="project" value="UniProtKB-EC"/>
</dbReference>
<evidence type="ECO:0000256" key="8">
    <source>
        <dbReference type="SAM" id="SignalP"/>
    </source>
</evidence>
<reference evidence="10 11" key="1">
    <citation type="journal article" date="2024" name="Plant J.">
        <title>Genome sequences and population genomics reveal climatic adaptation and genomic divergence between two closely related sweetgum species.</title>
        <authorList>
            <person name="Xu W.Q."/>
            <person name="Ren C.Q."/>
            <person name="Zhang X.Y."/>
            <person name="Comes H.P."/>
            <person name="Liu X.H."/>
            <person name="Li Y.G."/>
            <person name="Kettle C.J."/>
            <person name="Jalonen R."/>
            <person name="Gaisberger H."/>
            <person name="Ma Y.Z."/>
            <person name="Qiu Y.X."/>
        </authorList>
    </citation>
    <scope>NUCLEOTIDE SEQUENCE [LARGE SCALE GENOMIC DNA]</scope>
    <source>
        <strain evidence="10">Hangzhou</strain>
    </source>
</reference>
<comment type="subcellular location">
    <subcellularLocation>
        <location evidence="2">Secreted</location>
    </subcellularLocation>
</comment>
<evidence type="ECO:0000256" key="4">
    <source>
        <dbReference type="ARBA" id="ARBA00012706"/>
    </source>
</evidence>
<evidence type="ECO:0000313" key="11">
    <source>
        <dbReference type="Proteomes" id="UP001415857"/>
    </source>
</evidence>
<comment type="similarity">
    <text evidence="3">Belongs to the glycosyl hydrolase 5 (cellulase A) family.</text>
</comment>
<accession>A0AAP0NEU6</accession>
<dbReference type="SUPFAM" id="SSF51445">
    <property type="entry name" value="(Trans)glycosidases"/>
    <property type="match status" value="1"/>
</dbReference>
<sequence length="410" mass="46187">MTCFGRISCVWGVFLIVTTLVCGARPVVPAPSGFIETRSSQFVRNGSPFLFNGFNSYWMMHVAAVPSERYKVSDVLRETAAAGLSVCRTWAFSDGGYQALQISPGVYDDRVFQALDFVIAEARKYGIYLILSLSNNYHDFGGRPQYVNWARSAGVPISSDDDFYTNTVVKGYYKNHVKTVLTRINTITGVAYKDEPTIMAWELMNEPRCQVDYSGNTINGWVQEMASYVKSIDNKHLLEIGMEGFYGDSIPDRKQYNPGYQVGTDFISNNLVKEIDFATIHAYPDIWLSGQNDDSQMAFMQNWMTSHWTDSRTIIKKPLVFAEFGKSKKDPGYSINARDSFLNYIYSNIYYFATSGGTMAGGLVWQIMAEGMESYDDGYEIVLSQNPSTSRVITQHSNKMTTLEQTLSKP</sequence>
<dbReference type="EC" id="3.2.1.78" evidence="4"/>
<evidence type="ECO:0000256" key="5">
    <source>
        <dbReference type="ARBA" id="ARBA00022525"/>
    </source>
</evidence>
<keyword evidence="8" id="KW-0732">Signal</keyword>
<dbReference type="PANTHER" id="PTHR31451:SF53">
    <property type="entry name" value="MANNAN ENDO-1,4-BETA-MANNOSIDASE"/>
    <property type="match status" value="1"/>
</dbReference>
<evidence type="ECO:0000256" key="3">
    <source>
        <dbReference type="ARBA" id="ARBA00005641"/>
    </source>
</evidence>
<protein>
    <recommendedName>
        <fullName evidence="4">mannan endo-1,4-beta-mannosidase</fullName>
        <ecNumber evidence="4">3.2.1.78</ecNumber>
    </recommendedName>
</protein>
<feature type="signal peptide" evidence="8">
    <location>
        <begin position="1"/>
        <end position="23"/>
    </location>
</feature>
<keyword evidence="7" id="KW-0326">Glycosidase</keyword>
<proteinExistence type="inferred from homology"/>
<feature type="chain" id="PRO_5043032416" description="mannan endo-1,4-beta-mannosidase" evidence="8">
    <location>
        <begin position="24"/>
        <end position="410"/>
    </location>
</feature>
<name>A0AAP0NEU6_LIQFO</name>
<organism evidence="10 11">
    <name type="scientific">Liquidambar formosana</name>
    <name type="common">Formosan gum</name>
    <dbReference type="NCBI Taxonomy" id="63359"/>
    <lineage>
        <taxon>Eukaryota</taxon>
        <taxon>Viridiplantae</taxon>
        <taxon>Streptophyta</taxon>
        <taxon>Embryophyta</taxon>
        <taxon>Tracheophyta</taxon>
        <taxon>Spermatophyta</taxon>
        <taxon>Magnoliopsida</taxon>
        <taxon>eudicotyledons</taxon>
        <taxon>Gunneridae</taxon>
        <taxon>Pentapetalae</taxon>
        <taxon>Saxifragales</taxon>
        <taxon>Altingiaceae</taxon>
        <taxon>Liquidambar</taxon>
    </lineage>
</organism>
<dbReference type="Proteomes" id="UP001415857">
    <property type="component" value="Unassembled WGS sequence"/>
</dbReference>
<comment type="caution">
    <text evidence="10">The sequence shown here is derived from an EMBL/GenBank/DDBJ whole genome shotgun (WGS) entry which is preliminary data.</text>
</comment>
<evidence type="ECO:0000256" key="2">
    <source>
        <dbReference type="ARBA" id="ARBA00004613"/>
    </source>
</evidence>
<keyword evidence="6" id="KW-0378">Hydrolase</keyword>
<dbReference type="InterPro" id="IPR001547">
    <property type="entry name" value="Glyco_hydro_5"/>
</dbReference>